<dbReference type="Proteomes" id="UP000199126">
    <property type="component" value="Unassembled WGS sequence"/>
</dbReference>
<dbReference type="Gene3D" id="3.30.460.10">
    <property type="entry name" value="Beta Polymerase, domain 2"/>
    <property type="match status" value="1"/>
</dbReference>
<evidence type="ECO:0000256" key="1">
    <source>
        <dbReference type="SAM" id="MobiDB-lite"/>
    </source>
</evidence>
<dbReference type="SUPFAM" id="SSF81301">
    <property type="entry name" value="Nucleotidyltransferase"/>
    <property type="match status" value="1"/>
</dbReference>
<dbReference type="InterPro" id="IPR052930">
    <property type="entry name" value="TA_antitoxin_MntA"/>
</dbReference>
<evidence type="ECO:0000259" key="2">
    <source>
        <dbReference type="Pfam" id="PF18765"/>
    </source>
</evidence>
<keyword evidence="4" id="KW-1185">Reference proteome</keyword>
<organism evidence="3 4">
    <name type="scientific">Halogranum amylolyticum</name>
    <dbReference type="NCBI Taxonomy" id="660520"/>
    <lineage>
        <taxon>Archaea</taxon>
        <taxon>Methanobacteriati</taxon>
        <taxon>Methanobacteriota</taxon>
        <taxon>Stenosarchaea group</taxon>
        <taxon>Halobacteria</taxon>
        <taxon>Halobacteriales</taxon>
        <taxon>Haloferacaceae</taxon>
    </lineage>
</organism>
<dbReference type="PANTHER" id="PTHR43852">
    <property type="entry name" value="NUCLEOTIDYLTRANSFERASE"/>
    <property type="match status" value="1"/>
</dbReference>
<dbReference type="InterPro" id="IPR043519">
    <property type="entry name" value="NT_sf"/>
</dbReference>
<dbReference type="GO" id="GO:0016740">
    <property type="term" value="F:transferase activity"/>
    <property type="evidence" value="ECO:0007669"/>
    <property type="project" value="UniProtKB-KW"/>
</dbReference>
<evidence type="ECO:0000313" key="3">
    <source>
        <dbReference type="EMBL" id="SEP19752.1"/>
    </source>
</evidence>
<dbReference type="Pfam" id="PF18765">
    <property type="entry name" value="Polbeta"/>
    <property type="match status" value="1"/>
</dbReference>
<dbReference type="RefSeq" id="WP_089827382.1">
    <property type="nucleotide sequence ID" value="NZ_FODV01000020.1"/>
</dbReference>
<dbReference type="AlphaFoldDB" id="A0A1H8VWE6"/>
<name>A0A1H8VWE6_9EURY</name>
<dbReference type="PANTHER" id="PTHR43852:SF3">
    <property type="entry name" value="NUCLEOTIDYLTRANSFERASE"/>
    <property type="match status" value="1"/>
</dbReference>
<accession>A0A1H8VWE6</accession>
<keyword evidence="3" id="KW-0808">Transferase</keyword>
<dbReference type="InterPro" id="IPR041633">
    <property type="entry name" value="Polbeta"/>
</dbReference>
<dbReference type="NCBIfam" id="NF047752">
    <property type="entry name" value="MntA_antitoxin"/>
    <property type="match status" value="1"/>
</dbReference>
<reference evidence="4" key="1">
    <citation type="submission" date="2016-10" db="EMBL/GenBank/DDBJ databases">
        <authorList>
            <person name="Varghese N."/>
            <person name="Submissions S."/>
        </authorList>
    </citation>
    <scope>NUCLEOTIDE SEQUENCE [LARGE SCALE GENOMIC DNA]</scope>
    <source>
        <strain evidence="4">CGMCC 1.10121</strain>
    </source>
</reference>
<feature type="region of interest" description="Disordered" evidence="1">
    <location>
        <begin position="115"/>
        <end position="160"/>
    </location>
</feature>
<feature type="compositionally biased region" description="Basic and acidic residues" evidence="1">
    <location>
        <begin position="115"/>
        <end position="145"/>
    </location>
</feature>
<dbReference type="CDD" id="cd05403">
    <property type="entry name" value="NT_KNTase_like"/>
    <property type="match status" value="1"/>
</dbReference>
<proteinExistence type="predicted"/>
<dbReference type="OrthoDB" id="297141at2157"/>
<evidence type="ECO:0000313" key="4">
    <source>
        <dbReference type="Proteomes" id="UP000199126"/>
    </source>
</evidence>
<gene>
    <name evidence="3" type="ORF">SAMN04487948_12050</name>
</gene>
<feature type="domain" description="Polymerase beta nucleotidyltransferase" evidence="2">
    <location>
        <begin position="16"/>
        <end position="108"/>
    </location>
</feature>
<sequence>MRTVESAAIDDSLPVETIRGILREHSVQCALLFGSHATATTHPTSDIDIAVELETTRREDPTYNDAFFSLSADLSEALETDDVDLVDIHTLSPRVAASVFEEGILLVGDPEHAEELRRRVTDKSSDTRSPRERFDDALAKIDEHLSGSGVTATDGHDQQR</sequence>
<dbReference type="EMBL" id="FODV01000020">
    <property type="protein sequence ID" value="SEP19752.1"/>
    <property type="molecule type" value="Genomic_DNA"/>
</dbReference>
<protein>
    <submittedName>
        <fullName evidence="3">Predicted nucleotidyltransferase</fullName>
    </submittedName>
</protein>